<gene>
    <name evidence="2" type="ORF">SADUNF_Sadunf15G0012400</name>
</gene>
<reference evidence="2 3" key="1">
    <citation type="submission" date="2020-10" db="EMBL/GenBank/DDBJ databases">
        <title>Plant Genome Project.</title>
        <authorList>
            <person name="Zhang R.-G."/>
        </authorList>
    </citation>
    <scope>NUCLEOTIDE SEQUENCE [LARGE SCALE GENOMIC DNA]</scope>
    <source>
        <strain evidence="2">FAFU-HL-1</strain>
        <tissue evidence="2">Leaf</tissue>
    </source>
</reference>
<dbReference type="Proteomes" id="UP000657918">
    <property type="component" value="Unassembled WGS sequence"/>
</dbReference>
<proteinExistence type="predicted"/>
<evidence type="ECO:0000313" key="3">
    <source>
        <dbReference type="Proteomes" id="UP000657918"/>
    </source>
</evidence>
<name>A0A835J9Y8_9ROSI</name>
<keyword evidence="3" id="KW-1185">Reference proteome</keyword>
<comment type="caution">
    <text evidence="2">The sequence shown here is derived from an EMBL/GenBank/DDBJ whole genome shotgun (WGS) entry which is preliminary data.</text>
</comment>
<feature type="region of interest" description="Disordered" evidence="1">
    <location>
        <begin position="62"/>
        <end position="83"/>
    </location>
</feature>
<dbReference type="AlphaFoldDB" id="A0A835J9Y8"/>
<evidence type="ECO:0000256" key="1">
    <source>
        <dbReference type="SAM" id="MobiDB-lite"/>
    </source>
</evidence>
<evidence type="ECO:0000313" key="2">
    <source>
        <dbReference type="EMBL" id="KAF9667337.1"/>
    </source>
</evidence>
<protein>
    <submittedName>
        <fullName evidence="2">Uncharacterized protein</fullName>
    </submittedName>
</protein>
<organism evidence="2 3">
    <name type="scientific">Salix dunnii</name>
    <dbReference type="NCBI Taxonomy" id="1413687"/>
    <lineage>
        <taxon>Eukaryota</taxon>
        <taxon>Viridiplantae</taxon>
        <taxon>Streptophyta</taxon>
        <taxon>Embryophyta</taxon>
        <taxon>Tracheophyta</taxon>
        <taxon>Spermatophyta</taxon>
        <taxon>Magnoliopsida</taxon>
        <taxon>eudicotyledons</taxon>
        <taxon>Gunneridae</taxon>
        <taxon>Pentapetalae</taxon>
        <taxon>rosids</taxon>
        <taxon>fabids</taxon>
        <taxon>Malpighiales</taxon>
        <taxon>Salicaceae</taxon>
        <taxon>Saliceae</taxon>
        <taxon>Salix</taxon>
    </lineage>
</organism>
<accession>A0A835J9Y8</accession>
<sequence>MAPVQVSKGPVIIIKFSRRLTVSNPITTLAGSDNLFSMNVITTESMVYKVLLPLDNFAPKSLAPAPSPPKPKKDEGADTPVVPKDISSAESCIILILLSSLELA</sequence>
<dbReference type="EMBL" id="JADGMS010000015">
    <property type="protein sequence ID" value="KAF9667337.1"/>
    <property type="molecule type" value="Genomic_DNA"/>
</dbReference>